<dbReference type="InterPro" id="IPR039417">
    <property type="entry name" value="Peptidase_C1A_papain-like"/>
</dbReference>
<keyword evidence="6" id="KW-1185">Reference proteome</keyword>
<dbReference type="InterPro" id="IPR038765">
    <property type="entry name" value="Papain-like_cys_pep_sf"/>
</dbReference>
<accession>A0A5A7PGF6</accession>
<dbReference type="GO" id="GO:0008234">
    <property type="term" value="F:cysteine-type peptidase activity"/>
    <property type="evidence" value="ECO:0007669"/>
    <property type="project" value="InterPro"/>
</dbReference>
<evidence type="ECO:0000313" key="5">
    <source>
        <dbReference type="EMBL" id="GER31784.1"/>
    </source>
</evidence>
<dbReference type="InterPro" id="IPR000668">
    <property type="entry name" value="Peptidase_C1A_C"/>
</dbReference>
<proteinExistence type="inferred from homology"/>
<name>A0A5A7PGF6_STRAF</name>
<dbReference type="InterPro" id="IPR025661">
    <property type="entry name" value="Pept_asp_AS"/>
</dbReference>
<organism evidence="5 6">
    <name type="scientific">Striga asiatica</name>
    <name type="common">Asiatic witchweed</name>
    <name type="synonym">Buchnera asiatica</name>
    <dbReference type="NCBI Taxonomy" id="4170"/>
    <lineage>
        <taxon>Eukaryota</taxon>
        <taxon>Viridiplantae</taxon>
        <taxon>Streptophyta</taxon>
        <taxon>Embryophyta</taxon>
        <taxon>Tracheophyta</taxon>
        <taxon>Spermatophyta</taxon>
        <taxon>Magnoliopsida</taxon>
        <taxon>eudicotyledons</taxon>
        <taxon>Gunneridae</taxon>
        <taxon>Pentapetalae</taxon>
        <taxon>asterids</taxon>
        <taxon>lamiids</taxon>
        <taxon>Lamiales</taxon>
        <taxon>Orobanchaceae</taxon>
        <taxon>Buchnereae</taxon>
        <taxon>Striga</taxon>
    </lineage>
</organism>
<dbReference type="SUPFAM" id="SSF54001">
    <property type="entry name" value="Cysteine proteinases"/>
    <property type="match status" value="1"/>
</dbReference>
<evidence type="ECO:0000256" key="3">
    <source>
        <dbReference type="SAM" id="SignalP"/>
    </source>
</evidence>
<protein>
    <submittedName>
        <fullName evidence="5">Cysteine proteinases superfamily protein</fullName>
    </submittedName>
</protein>
<dbReference type="GO" id="GO:0006508">
    <property type="term" value="P:proteolysis"/>
    <property type="evidence" value="ECO:0007669"/>
    <property type="project" value="InterPro"/>
</dbReference>
<dbReference type="InterPro" id="IPR013128">
    <property type="entry name" value="Peptidase_C1A"/>
</dbReference>
<dbReference type="Proteomes" id="UP000325081">
    <property type="component" value="Unassembled WGS sequence"/>
</dbReference>
<evidence type="ECO:0000313" key="6">
    <source>
        <dbReference type="Proteomes" id="UP000325081"/>
    </source>
</evidence>
<feature type="domain" description="Peptidase C1A papain C-terminal" evidence="4">
    <location>
        <begin position="24"/>
        <end position="237"/>
    </location>
</feature>
<dbReference type="FunFam" id="3.90.70.10:FF:000332">
    <property type="entry name" value="Cathepsin L1"/>
    <property type="match status" value="1"/>
</dbReference>
<feature type="signal peptide" evidence="3">
    <location>
        <begin position="1"/>
        <end position="19"/>
    </location>
</feature>
<dbReference type="SMART" id="SM00645">
    <property type="entry name" value="Pept_C1"/>
    <property type="match status" value="1"/>
</dbReference>
<dbReference type="PRINTS" id="PR00705">
    <property type="entry name" value="PAPAIN"/>
</dbReference>
<evidence type="ECO:0000256" key="2">
    <source>
        <dbReference type="ARBA" id="ARBA00023157"/>
    </source>
</evidence>
<dbReference type="Gene3D" id="3.90.70.10">
    <property type="entry name" value="Cysteine proteinases"/>
    <property type="match status" value="1"/>
</dbReference>
<keyword evidence="2" id="KW-1015">Disulfide bond</keyword>
<dbReference type="Pfam" id="PF00112">
    <property type="entry name" value="Peptidase_C1"/>
    <property type="match status" value="1"/>
</dbReference>
<evidence type="ECO:0000256" key="1">
    <source>
        <dbReference type="ARBA" id="ARBA00008455"/>
    </source>
</evidence>
<dbReference type="OrthoDB" id="10253408at2759"/>
<dbReference type="PANTHER" id="PTHR12411">
    <property type="entry name" value="CYSTEINE PROTEASE FAMILY C1-RELATED"/>
    <property type="match status" value="1"/>
</dbReference>
<dbReference type="PROSITE" id="PS00640">
    <property type="entry name" value="THIOL_PROTEASE_ASN"/>
    <property type="match status" value="1"/>
</dbReference>
<reference evidence="6" key="1">
    <citation type="journal article" date="2019" name="Curr. Biol.">
        <title>Genome Sequence of Striga asiatica Provides Insight into the Evolution of Plant Parasitism.</title>
        <authorList>
            <person name="Yoshida S."/>
            <person name="Kim S."/>
            <person name="Wafula E.K."/>
            <person name="Tanskanen J."/>
            <person name="Kim Y.M."/>
            <person name="Honaas L."/>
            <person name="Yang Z."/>
            <person name="Spallek T."/>
            <person name="Conn C.E."/>
            <person name="Ichihashi Y."/>
            <person name="Cheong K."/>
            <person name="Cui S."/>
            <person name="Der J.P."/>
            <person name="Gundlach H."/>
            <person name="Jiao Y."/>
            <person name="Hori C."/>
            <person name="Ishida J.K."/>
            <person name="Kasahara H."/>
            <person name="Kiba T."/>
            <person name="Kim M.S."/>
            <person name="Koo N."/>
            <person name="Laohavisit A."/>
            <person name="Lee Y.H."/>
            <person name="Lumba S."/>
            <person name="McCourt P."/>
            <person name="Mortimer J.C."/>
            <person name="Mutuku J.M."/>
            <person name="Nomura T."/>
            <person name="Sasaki-Sekimoto Y."/>
            <person name="Seto Y."/>
            <person name="Wang Y."/>
            <person name="Wakatake T."/>
            <person name="Sakakibara H."/>
            <person name="Demura T."/>
            <person name="Yamaguchi S."/>
            <person name="Yoneyama K."/>
            <person name="Manabe R.I."/>
            <person name="Nelson D.C."/>
            <person name="Schulman A.H."/>
            <person name="Timko M.P."/>
            <person name="dePamphilis C.W."/>
            <person name="Choi D."/>
            <person name="Shirasu K."/>
        </authorList>
    </citation>
    <scope>NUCLEOTIDE SEQUENCE [LARGE SCALE GENOMIC DNA]</scope>
    <source>
        <strain evidence="6">cv. UVA1</strain>
    </source>
</reference>
<gene>
    <name evidence="5" type="ORF">STAS_07813</name>
</gene>
<feature type="chain" id="PRO_5022955003" evidence="3">
    <location>
        <begin position="20"/>
        <end position="240"/>
    </location>
</feature>
<dbReference type="CDD" id="cd02248">
    <property type="entry name" value="Peptidase_C1A"/>
    <property type="match status" value="1"/>
</dbReference>
<comment type="caution">
    <text evidence="5">The sequence shown here is derived from an EMBL/GenBank/DDBJ whole genome shotgun (WGS) entry which is preliminary data.</text>
</comment>
<dbReference type="EMBL" id="BKCP01004516">
    <property type="protein sequence ID" value="GER31784.1"/>
    <property type="molecule type" value="Genomic_DNA"/>
</dbReference>
<sequence length="240" mass="25533">MASYSVALTFLSIITPVISDQIPLPQSVDWRNQGAVTPVRNQGSPCGSCWAFSAVAAVEGIVQIRTGILVPLSVEQLVDCDDEGDSCSGGNVWTAFDYIIGAGGLATDSSYPYDGSGKTCQPYEPAVTISGYEKVPPNNETALMAAVARQPVSASIDANCTEFVDYTSGVLAVDCGNVLDHDITIVGYGTDADGTNYWLVKNSWGQDWGEQGYVRMLRDVGAEEGLSGIAREAYYPTFNN</sequence>
<dbReference type="AlphaFoldDB" id="A0A5A7PGF6"/>
<comment type="similarity">
    <text evidence="1">Belongs to the peptidase C1 family.</text>
</comment>
<evidence type="ECO:0000259" key="4">
    <source>
        <dbReference type="SMART" id="SM00645"/>
    </source>
</evidence>
<keyword evidence="3" id="KW-0732">Signal</keyword>